<dbReference type="InterPro" id="IPR000719">
    <property type="entry name" value="Prot_kinase_dom"/>
</dbReference>
<dbReference type="PROSITE" id="PS00108">
    <property type="entry name" value="PROTEIN_KINASE_ST"/>
    <property type="match status" value="1"/>
</dbReference>
<dbReference type="RefSeq" id="WP_123666663.1">
    <property type="nucleotide sequence ID" value="NZ_RJKE01000001.1"/>
</dbReference>
<evidence type="ECO:0000256" key="2">
    <source>
        <dbReference type="ARBA" id="ARBA00022840"/>
    </source>
</evidence>
<sequence>MTSALRPGDPRQLGLYHLHGRLGSGGFGVVYEGYDADGKRVAIKTLHDSQEAQRAEFRSEVRAWLLVNRPVCVASLLSADFDGPIPFAVSEHVAGPHLKQAVEHNGPLAAAEVRRLAIGMSAALVTIHRAGVVHRDLKPENVLLSPDGPRVVDFGIARIESHAPTEGPVKGTLRYMPPERYRGERGDDRVDVWGWGALVWMAANGRHAFDADNRYAIASRVGEHHPDTTMLAEPLRSLVSEALSKDPASRPTAEEILERLTGTSDPAQAAKHAVPALTPTPATQSAGELAESVFAGLDPGAQEAVPRVLLRLVTRSEHADEALRSATRAQFDDGSTSPAVLDRLLHAFTDQGLLLWDDQREEPTVTLRSAALIRAWPRLAEWAKAEQDGLAVHQGITARTTSWVERGRRKSDLLQGPALAEAQSWLADRRHLALNTAEKAFLDSGAALARRRNRMRTVLSAALAVLLLAATGAAAVAIVQGRTLEEQNRTVARQRDEAYGSRVANLSVSTRRTDPVTAKRLAIAAASLSPGGTDAHHALLTLFHQWERATIPAPDLGEGWSLVNSSENIQVWGQGDAIKVVDGDTGTVANAFTVPGGPIDTSSANAMDISGDGRFISLVQEGNELRVWDLRTGQPGPIAFHPAEPYAGLDSTGARLITLEKDRALVYDVATGERLLKIPHRVEAAILGPTSVFAYRERSLELWPMNGKKAIKGRSAEQKYGYSAMGLSPDRKTFAIRDGDKRLRPRRPRRRGDRAVGHGEARSDRDAAPLRR</sequence>
<dbReference type="Gene3D" id="2.130.10.10">
    <property type="entry name" value="YVTN repeat-like/Quinoprotein amine dehydrogenase"/>
    <property type="match status" value="1"/>
</dbReference>
<dbReference type="PROSITE" id="PS50011">
    <property type="entry name" value="PROTEIN_KINASE_DOM"/>
    <property type="match status" value="1"/>
</dbReference>
<dbReference type="InterPro" id="IPR015943">
    <property type="entry name" value="WD40/YVTN_repeat-like_dom_sf"/>
</dbReference>
<evidence type="ECO:0000256" key="1">
    <source>
        <dbReference type="ARBA" id="ARBA00022741"/>
    </source>
</evidence>
<accession>A0A3N1D1G6</accession>
<evidence type="ECO:0000256" key="4">
    <source>
        <dbReference type="SAM" id="MobiDB-lite"/>
    </source>
</evidence>
<dbReference type="InterPro" id="IPR017441">
    <property type="entry name" value="Protein_kinase_ATP_BS"/>
</dbReference>
<evidence type="ECO:0000313" key="7">
    <source>
        <dbReference type="EMBL" id="ROO87373.1"/>
    </source>
</evidence>
<protein>
    <submittedName>
        <fullName evidence="7">Serine/threonine protein kinase</fullName>
    </submittedName>
</protein>
<dbReference type="InterPro" id="IPR008271">
    <property type="entry name" value="Ser/Thr_kinase_AS"/>
</dbReference>
<dbReference type="PROSITE" id="PS00107">
    <property type="entry name" value="PROTEIN_KINASE_ATP"/>
    <property type="match status" value="1"/>
</dbReference>
<dbReference type="EMBL" id="RJKE01000001">
    <property type="protein sequence ID" value="ROO87373.1"/>
    <property type="molecule type" value="Genomic_DNA"/>
</dbReference>
<keyword evidence="2 3" id="KW-0067">ATP-binding</keyword>
<feature type="region of interest" description="Disordered" evidence="4">
    <location>
        <begin position="731"/>
        <end position="772"/>
    </location>
</feature>
<keyword evidence="1 3" id="KW-0547">Nucleotide-binding</keyword>
<organism evidence="7 8">
    <name type="scientific">Actinocorallia herbida</name>
    <dbReference type="NCBI Taxonomy" id="58109"/>
    <lineage>
        <taxon>Bacteria</taxon>
        <taxon>Bacillati</taxon>
        <taxon>Actinomycetota</taxon>
        <taxon>Actinomycetes</taxon>
        <taxon>Streptosporangiales</taxon>
        <taxon>Thermomonosporaceae</taxon>
        <taxon>Actinocorallia</taxon>
    </lineage>
</organism>
<keyword evidence="5" id="KW-0472">Membrane</keyword>
<dbReference type="SMART" id="SM00220">
    <property type="entry name" value="S_TKc"/>
    <property type="match status" value="1"/>
</dbReference>
<dbReference type="Pfam" id="PF20703">
    <property type="entry name" value="nSTAND1"/>
    <property type="match status" value="1"/>
</dbReference>
<evidence type="ECO:0000313" key="8">
    <source>
        <dbReference type="Proteomes" id="UP000272400"/>
    </source>
</evidence>
<dbReference type="Proteomes" id="UP000272400">
    <property type="component" value="Unassembled WGS sequence"/>
</dbReference>
<dbReference type="GO" id="GO:0005524">
    <property type="term" value="F:ATP binding"/>
    <property type="evidence" value="ECO:0007669"/>
    <property type="project" value="UniProtKB-UniRule"/>
</dbReference>
<dbReference type="OrthoDB" id="582179at2"/>
<keyword evidence="7" id="KW-0723">Serine/threonine-protein kinase</keyword>
<feature type="compositionally biased region" description="Basic and acidic residues" evidence="4">
    <location>
        <begin position="753"/>
        <end position="772"/>
    </location>
</feature>
<gene>
    <name evidence="7" type="ORF">EDD29_4975</name>
</gene>
<evidence type="ECO:0000259" key="6">
    <source>
        <dbReference type="PROSITE" id="PS50011"/>
    </source>
</evidence>
<keyword evidence="5" id="KW-1133">Transmembrane helix</keyword>
<reference evidence="7 8" key="1">
    <citation type="submission" date="2018-11" db="EMBL/GenBank/DDBJ databases">
        <title>Sequencing the genomes of 1000 actinobacteria strains.</title>
        <authorList>
            <person name="Klenk H.-P."/>
        </authorList>
    </citation>
    <scope>NUCLEOTIDE SEQUENCE [LARGE SCALE GENOMIC DNA]</scope>
    <source>
        <strain evidence="7 8">DSM 44254</strain>
    </source>
</reference>
<keyword evidence="5" id="KW-0812">Transmembrane</keyword>
<dbReference type="SUPFAM" id="SSF50969">
    <property type="entry name" value="YVTN repeat-like/Quinoprotein amine dehydrogenase"/>
    <property type="match status" value="1"/>
</dbReference>
<dbReference type="InterPro" id="IPR011009">
    <property type="entry name" value="Kinase-like_dom_sf"/>
</dbReference>
<comment type="caution">
    <text evidence="7">The sequence shown here is derived from an EMBL/GenBank/DDBJ whole genome shotgun (WGS) entry which is preliminary data.</text>
</comment>
<dbReference type="Gene3D" id="3.30.200.20">
    <property type="entry name" value="Phosphorylase Kinase, domain 1"/>
    <property type="match status" value="1"/>
</dbReference>
<evidence type="ECO:0000256" key="5">
    <source>
        <dbReference type="SAM" id="Phobius"/>
    </source>
</evidence>
<dbReference type="CDD" id="cd14014">
    <property type="entry name" value="STKc_PknB_like"/>
    <property type="match status" value="1"/>
</dbReference>
<dbReference type="SUPFAM" id="SSF56112">
    <property type="entry name" value="Protein kinase-like (PK-like)"/>
    <property type="match status" value="1"/>
</dbReference>
<keyword evidence="8" id="KW-1185">Reference proteome</keyword>
<feature type="compositionally biased region" description="Basic residues" evidence="4">
    <location>
        <begin position="743"/>
        <end position="752"/>
    </location>
</feature>
<dbReference type="AlphaFoldDB" id="A0A3N1D1G6"/>
<feature type="domain" description="Protein kinase" evidence="6">
    <location>
        <begin position="16"/>
        <end position="268"/>
    </location>
</feature>
<keyword evidence="7" id="KW-0418">Kinase</keyword>
<proteinExistence type="predicted"/>
<feature type="compositionally biased region" description="Basic and acidic residues" evidence="4">
    <location>
        <begin position="731"/>
        <end position="742"/>
    </location>
</feature>
<evidence type="ECO:0000256" key="3">
    <source>
        <dbReference type="PROSITE-ProRule" id="PRU10141"/>
    </source>
</evidence>
<dbReference type="InterPro" id="IPR011044">
    <property type="entry name" value="Quino_amine_DH_bsu"/>
</dbReference>
<keyword evidence="7" id="KW-0808">Transferase</keyword>
<name>A0A3N1D1G6_9ACTN</name>
<dbReference type="InterPro" id="IPR051681">
    <property type="entry name" value="Ser/Thr_Kinases-Pseudokinases"/>
</dbReference>
<dbReference type="InterPro" id="IPR049052">
    <property type="entry name" value="nSTAND1"/>
</dbReference>
<feature type="transmembrane region" description="Helical" evidence="5">
    <location>
        <begin position="458"/>
        <end position="479"/>
    </location>
</feature>
<feature type="binding site" evidence="3">
    <location>
        <position position="44"/>
    </location>
    <ligand>
        <name>ATP</name>
        <dbReference type="ChEBI" id="CHEBI:30616"/>
    </ligand>
</feature>
<dbReference type="PANTHER" id="PTHR44329">
    <property type="entry name" value="SERINE/THREONINE-PROTEIN KINASE TNNI3K-RELATED"/>
    <property type="match status" value="1"/>
</dbReference>
<dbReference type="Gene3D" id="1.10.510.10">
    <property type="entry name" value="Transferase(Phosphotransferase) domain 1"/>
    <property type="match status" value="1"/>
</dbReference>
<dbReference type="GO" id="GO:0004674">
    <property type="term" value="F:protein serine/threonine kinase activity"/>
    <property type="evidence" value="ECO:0007669"/>
    <property type="project" value="UniProtKB-KW"/>
</dbReference>
<dbReference type="Pfam" id="PF00069">
    <property type="entry name" value="Pkinase"/>
    <property type="match status" value="1"/>
</dbReference>